<comment type="caution">
    <text evidence="1">The sequence shown here is derived from an EMBL/GenBank/DDBJ whole genome shotgun (WGS) entry which is preliminary data.</text>
</comment>
<dbReference type="EMBL" id="JANPWB010000013">
    <property type="protein sequence ID" value="KAJ1107361.1"/>
    <property type="molecule type" value="Genomic_DNA"/>
</dbReference>
<organism evidence="1 2">
    <name type="scientific">Pleurodeles waltl</name>
    <name type="common">Iberian ribbed newt</name>
    <dbReference type="NCBI Taxonomy" id="8319"/>
    <lineage>
        <taxon>Eukaryota</taxon>
        <taxon>Metazoa</taxon>
        <taxon>Chordata</taxon>
        <taxon>Craniata</taxon>
        <taxon>Vertebrata</taxon>
        <taxon>Euteleostomi</taxon>
        <taxon>Amphibia</taxon>
        <taxon>Batrachia</taxon>
        <taxon>Caudata</taxon>
        <taxon>Salamandroidea</taxon>
        <taxon>Salamandridae</taxon>
        <taxon>Pleurodelinae</taxon>
        <taxon>Pleurodeles</taxon>
    </lineage>
</organism>
<reference evidence="1" key="1">
    <citation type="journal article" date="2022" name="bioRxiv">
        <title>Sequencing and chromosome-scale assembly of the giantPleurodeles waltlgenome.</title>
        <authorList>
            <person name="Brown T."/>
            <person name="Elewa A."/>
            <person name="Iarovenko S."/>
            <person name="Subramanian E."/>
            <person name="Araus A.J."/>
            <person name="Petzold A."/>
            <person name="Susuki M."/>
            <person name="Suzuki K.-i.T."/>
            <person name="Hayashi T."/>
            <person name="Toyoda A."/>
            <person name="Oliveira C."/>
            <person name="Osipova E."/>
            <person name="Leigh N.D."/>
            <person name="Simon A."/>
            <person name="Yun M.H."/>
        </authorList>
    </citation>
    <scope>NUCLEOTIDE SEQUENCE</scope>
    <source>
        <strain evidence="1">20211129_DDA</strain>
        <tissue evidence="1">Liver</tissue>
    </source>
</reference>
<accession>A0AAV7MUD6</accession>
<sequence length="92" mass="10118">MEPELLVYILMHRKVERRRQRRRQRTSPTDSDGCPLVMLLMSERGVSAGHVAVQMVVHVAVAEVEILPVLAMVQVSVVVEGDTIPSLAASDG</sequence>
<protein>
    <submittedName>
        <fullName evidence="1">Uncharacterized protein</fullName>
    </submittedName>
</protein>
<name>A0AAV7MUD6_PLEWA</name>
<evidence type="ECO:0000313" key="1">
    <source>
        <dbReference type="EMBL" id="KAJ1107361.1"/>
    </source>
</evidence>
<dbReference type="AlphaFoldDB" id="A0AAV7MUD6"/>
<keyword evidence="2" id="KW-1185">Reference proteome</keyword>
<proteinExistence type="predicted"/>
<evidence type="ECO:0000313" key="2">
    <source>
        <dbReference type="Proteomes" id="UP001066276"/>
    </source>
</evidence>
<dbReference type="Proteomes" id="UP001066276">
    <property type="component" value="Chromosome 9"/>
</dbReference>
<gene>
    <name evidence="1" type="ORF">NDU88_004752</name>
</gene>